<evidence type="ECO:0000313" key="5">
    <source>
        <dbReference type="Proteomes" id="UP000009168"/>
    </source>
</evidence>
<dbReference type="InParanoid" id="I7MDT2"/>
<name>I7MDT2_TETTS</name>
<dbReference type="Pfam" id="PF00107">
    <property type="entry name" value="ADH_zinc_N"/>
    <property type="match status" value="1"/>
</dbReference>
<organism evidence="4 5">
    <name type="scientific">Tetrahymena thermophila (strain SB210)</name>
    <dbReference type="NCBI Taxonomy" id="312017"/>
    <lineage>
        <taxon>Eukaryota</taxon>
        <taxon>Sar</taxon>
        <taxon>Alveolata</taxon>
        <taxon>Ciliophora</taxon>
        <taxon>Intramacronucleata</taxon>
        <taxon>Oligohymenophorea</taxon>
        <taxon>Hymenostomatida</taxon>
        <taxon>Tetrahymenina</taxon>
        <taxon>Tetrahymenidae</taxon>
        <taxon>Tetrahymena</taxon>
    </lineage>
</organism>
<protein>
    <submittedName>
        <fullName evidence="4">Zinc-binding dehydrogenase family oxidoreductase</fullName>
    </submittedName>
</protein>
<dbReference type="KEGG" id="tet:TTHERM_00145090"/>
<dbReference type="Proteomes" id="UP000009168">
    <property type="component" value="Unassembled WGS sequence"/>
</dbReference>
<dbReference type="InterPro" id="IPR036291">
    <property type="entry name" value="NAD(P)-bd_dom_sf"/>
</dbReference>
<evidence type="ECO:0000259" key="3">
    <source>
        <dbReference type="SMART" id="SM00829"/>
    </source>
</evidence>
<dbReference type="OrthoDB" id="415383at2759"/>
<dbReference type="GO" id="GO:0070402">
    <property type="term" value="F:NADPH binding"/>
    <property type="evidence" value="ECO:0007669"/>
    <property type="project" value="TreeGrafter"/>
</dbReference>
<dbReference type="InterPro" id="IPR020843">
    <property type="entry name" value="ER"/>
</dbReference>
<proteinExistence type="predicted"/>
<dbReference type="HOGENOM" id="CLU_026673_17_2_1"/>
<dbReference type="GeneID" id="7836569"/>
<keyword evidence="1" id="KW-0521">NADP</keyword>
<dbReference type="InterPro" id="IPR013154">
    <property type="entry name" value="ADH-like_N"/>
</dbReference>
<dbReference type="SUPFAM" id="SSF51735">
    <property type="entry name" value="NAD(P)-binding Rossmann-fold domains"/>
    <property type="match status" value="1"/>
</dbReference>
<accession>I7MDT2</accession>
<feature type="domain" description="Enoyl reductase (ER)" evidence="3">
    <location>
        <begin position="7"/>
        <end position="320"/>
    </location>
</feature>
<dbReference type="AlphaFoldDB" id="I7MDT2"/>
<dbReference type="OMA" id="GMWISSF"/>
<dbReference type="RefSeq" id="XP_001011149.1">
    <property type="nucleotide sequence ID" value="XM_001011149.1"/>
</dbReference>
<dbReference type="GO" id="GO:0016651">
    <property type="term" value="F:oxidoreductase activity, acting on NAD(P)H"/>
    <property type="evidence" value="ECO:0007669"/>
    <property type="project" value="TreeGrafter"/>
</dbReference>
<dbReference type="SMART" id="SM00829">
    <property type="entry name" value="PKS_ER"/>
    <property type="match status" value="1"/>
</dbReference>
<dbReference type="InterPro" id="IPR013149">
    <property type="entry name" value="ADH-like_C"/>
</dbReference>
<dbReference type="Gene3D" id="3.90.180.10">
    <property type="entry name" value="Medium-chain alcohol dehydrogenases, catalytic domain"/>
    <property type="match status" value="1"/>
</dbReference>
<dbReference type="EMBL" id="GG662793">
    <property type="protein sequence ID" value="EAR90904.1"/>
    <property type="molecule type" value="Genomic_DNA"/>
</dbReference>
<dbReference type="PANTHER" id="PTHR48106">
    <property type="entry name" value="QUINONE OXIDOREDUCTASE PIG3-RELATED"/>
    <property type="match status" value="1"/>
</dbReference>
<dbReference type="STRING" id="312017.I7MDT2"/>
<dbReference type="InterPro" id="IPR011032">
    <property type="entry name" value="GroES-like_sf"/>
</dbReference>
<dbReference type="Gene3D" id="3.40.50.720">
    <property type="entry name" value="NAD(P)-binding Rossmann-like Domain"/>
    <property type="match status" value="1"/>
</dbReference>
<gene>
    <name evidence="4" type="ORF">TTHERM_00145090</name>
</gene>
<evidence type="ECO:0000256" key="1">
    <source>
        <dbReference type="ARBA" id="ARBA00022857"/>
    </source>
</evidence>
<reference evidence="5" key="1">
    <citation type="journal article" date="2006" name="PLoS Biol.">
        <title>Macronuclear genome sequence of the ciliate Tetrahymena thermophila, a model eukaryote.</title>
        <authorList>
            <person name="Eisen J.A."/>
            <person name="Coyne R.S."/>
            <person name="Wu M."/>
            <person name="Wu D."/>
            <person name="Thiagarajan M."/>
            <person name="Wortman J.R."/>
            <person name="Badger J.H."/>
            <person name="Ren Q."/>
            <person name="Amedeo P."/>
            <person name="Jones K.M."/>
            <person name="Tallon L.J."/>
            <person name="Delcher A.L."/>
            <person name="Salzberg S.L."/>
            <person name="Silva J.C."/>
            <person name="Haas B.J."/>
            <person name="Majoros W.H."/>
            <person name="Farzad M."/>
            <person name="Carlton J.M."/>
            <person name="Smith R.K. Jr."/>
            <person name="Garg J."/>
            <person name="Pearlman R.E."/>
            <person name="Karrer K.M."/>
            <person name="Sun L."/>
            <person name="Manning G."/>
            <person name="Elde N.C."/>
            <person name="Turkewitz A.P."/>
            <person name="Asai D.J."/>
            <person name="Wilkes D.E."/>
            <person name="Wang Y."/>
            <person name="Cai H."/>
            <person name="Collins K."/>
            <person name="Stewart B.A."/>
            <person name="Lee S.R."/>
            <person name="Wilamowska K."/>
            <person name="Weinberg Z."/>
            <person name="Ruzzo W.L."/>
            <person name="Wloga D."/>
            <person name="Gaertig J."/>
            <person name="Frankel J."/>
            <person name="Tsao C.-C."/>
            <person name="Gorovsky M.A."/>
            <person name="Keeling P.J."/>
            <person name="Waller R.F."/>
            <person name="Patron N.J."/>
            <person name="Cherry J.M."/>
            <person name="Stover N.A."/>
            <person name="Krieger C.J."/>
            <person name="del Toro C."/>
            <person name="Ryder H.F."/>
            <person name="Williamson S.C."/>
            <person name="Barbeau R.A."/>
            <person name="Hamilton E.P."/>
            <person name="Orias E."/>
        </authorList>
    </citation>
    <scope>NUCLEOTIDE SEQUENCE [LARGE SCALE GENOMIC DNA]</scope>
    <source>
        <strain evidence="5">SB210</strain>
    </source>
</reference>
<keyword evidence="5" id="KW-1185">Reference proteome</keyword>
<dbReference type="eggNOG" id="KOG0025">
    <property type="taxonomic scope" value="Eukaryota"/>
</dbReference>
<sequence length="325" mass="35365">MRALIMEQFKQPKFAKNFPIPEPKEGQVLIKVEAAPINPSDLSYINGQYGKEAKFPVVLGFEGSGTIVKSGGGAYADSLVNKRVAFSAETGSYAEFCLAKATSVVPISDNLTFSQASCSFVNPLTCVAFLEIVKEAGVKAIVHSAAASALGKMVVRYFQQNGIKVINLVRRQEQVDTLKAIGAEYVLNQTDPNFNQELSKLSEELQATIFFDAVAGTTTADVVFQMPRGSTVYVYGGLSGQESLIGPRVLIFKDATVKGFWLSPWLGKLKLEQIVSLVKKVQTLLTSDLKTDIAGEEKLENFSQALEKYAKNMSAGKILFRPTLL</sequence>
<dbReference type="CDD" id="cd08291">
    <property type="entry name" value="ETR_like_1"/>
    <property type="match status" value="1"/>
</dbReference>
<dbReference type="Pfam" id="PF08240">
    <property type="entry name" value="ADH_N"/>
    <property type="match status" value="1"/>
</dbReference>
<keyword evidence="2" id="KW-0560">Oxidoreductase</keyword>
<dbReference type="SUPFAM" id="SSF50129">
    <property type="entry name" value="GroES-like"/>
    <property type="match status" value="1"/>
</dbReference>
<evidence type="ECO:0000256" key="2">
    <source>
        <dbReference type="ARBA" id="ARBA00023002"/>
    </source>
</evidence>
<evidence type="ECO:0000313" key="4">
    <source>
        <dbReference type="EMBL" id="EAR90904.1"/>
    </source>
</evidence>
<dbReference type="PANTHER" id="PTHR48106:SF18">
    <property type="entry name" value="QUINONE OXIDOREDUCTASE PIG3"/>
    <property type="match status" value="1"/>
</dbReference>